<protein>
    <submittedName>
        <fullName evidence="2">Uncharacterized protein</fullName>
    </submittedName>
</protein>
<name>A0A1S0U582_LOALO</name>
<evidence type="ECO:0000256" key="1">
    <source>
        <dbReference type="SAM" id="MobiDB-lite"/>
    </source>
</evidence>
<reference evidence="2" key="1">
    <citation type="submission" date="2012-04" db="EMBL/GenBank/DDBJ databases">
        <title>The Genome Sequence of Loa loa.</title>
        <authorList>
            <consortium name="The Broad Institute Genome Sequencing Platform"/>
            <consortium name="Broad Institute Genome Sequencing Center for Infectious Disease"/>
            <person name="Nutman T.B."/>
            <person name="Fink D.L."/>
            <person name="Russ C."/>
            <person name="Young S."/>
            <person name="Zeng Q."/>
            <person name="Gargeya S."/>
            <person name="Alvarado L."/>
            <person name="Berlin A."/>
            <person name="Chapman S.B."/>
            <person name="Chen Z."/>
            <person name="Freedman E."/>
            <person name="Gellesch M."/>
            <person name="Goldberg J."/>
            <person name="Griggs A."/>
            <person name="Gujja S."/>
            <person name="Heilman E.R."/>
            <person name="Heiman D."/>
            <person name="Howarth C."/>
            <person name="Mehta T."/>
            <person name="Neiman D."/>
            <person name="Pearson M."/>
            <person name="Roberts A."/>
            <person name="Saif S."/>
            <person name="Shea T."/>
            <person name="Shenoy N."/>
            <person name="Sisk P."/>
            <person name="Stolte C."/>
            <person name="Sykes S."/>
            <person name="White J."/>
            <person name="Yandava C."/>
            <person name="Haas B."/>
            <person name="Henn M.R."/>
            <person name="Nusbaum C."/>
            <person name="Birren B."/>
        </authorList>
    </citation>
    <scope>NUCLEOTIDE SEQUENCE [LARGE SCALE GENOMIC DNA]</scope>
</reference>
<dbReference type="OrthoDB" id="10435606at2759"/>
<feature type="compositionally biased region" description="Basic and acidic residues" evidence="1">
    <location>
        <begin position="12"/>
        <end position="29"/>
    </location>
</feature>
<dbReference type="EMBL" id="JH712335">
    <property type="protein sequence ID" value="EFO25301.1"/>
    <property type="molecule type" value="Genomic_DNA"/>
</dbReference>
<dbReference type="InParanoid" id="A0A1S0U582"/>
<dbReference type="GeneID" id="9940573"/>
<gene>
    <name evidence="2" type="ORF">LOAG_03182</name>
</gene>
<feature type="region of interest" description="Disordered" evidence="1">
    <location>
        <begin position="1"/>
        <end position="45"/>
    </location>
</feature>
<dbReference type="AlphaFoldDB" id="A0A1S0U582"/>
<dbReference type="CTD" id="9940573"/>
<feature type="compositionally biased region" description="Polar residues" evidence="1">
    <location>
        <begin position="36"/>
        <end position="45"/>
    </location>
</feature>
<proteinExistence type="predicted"/>
<dbReference type="RefSeq" id="XP_003138767.1">
    <property type="nucleotide sequence ID" value="XM_003138719.1"/>
</dbReference>
<organism evidence="2">
    <name type="scientific">Loa loa</name>
    <name type="common">Eye worm</name>
    <name type="synonym">Filaria loa</name>
    <dbReference type="NCBI Taxonomy" id="7209"/>
    <lineage>
        <taxon>Eukaryota</taxon>
        <taxon>Metazoa</taxon>
        <taxon>Ecdysozoa</taxon>
        <taxon>Nematoda</taxon>
        <taxon>Chromadorea</taxon>
        <taxon>Rhabditida</taxon>
        <taxon>Spirurina</taxon>
        <taxon>Spiruromorpha</taxon>
        <taxon>Filarioidea</taxon>
        <taxon>Onchocercidae</taxon>
        <taxon>Loa</taxon>
    </lineage>
</organism>
<evidence type="ECO:0000313" key="2">
    <source>
        <dbReference type="EMBL" id="EFO25301.1"/>
    </source>
</evidence>
<feature type="compositionally biased region" description="Basic residues" evidence="1">
    <location>
        <begin position="1"/>
        <end position="11"/>
    </location>
</feature>
<accession>A0A1S0U582</accession>
<dbReference type="KEGG" id="loa:LOAG_03182"/>
<sequence length="157" mass="18640">MNASRKRHPKKRNDSEDHEKCCERKSDQRIHRRKQSTSQMMNPSTNFTHYFENEKIENDQSYGEEECMSGEDNEDLMEHIQILLDSYPKCNFVQQILQRLCNEGTVNEEMIAHLIDRSIRKQTEIQKQIDSLKSNQVKKTVGDEHYQGIIELLHFVN</sequence>